<dbReference type="InterPro" id="IPR044741">
    <property type="entry name" value="NsLTP-like"/>
</dbReference>
<feature type="signal peptide" evidence="1">
    <location>
        <begin position="1"/>
        <end position="23"/>
    </location>
</feature>
<dbReference type="InterPro" id="IPR036312">
    <property type="entry name" value="Bifun_inhib/LTP/seed_sf"/>
</dbReference>
<dbReference type="CDD" id="cd04660">
    <property type="entry name" value="nsLTP_like"/>
    <property type="match status" value="1"/>
</dbReference>
<evidence type="ECO:0000256" key="1">
    <source>
        <dbReference type="SAM" id="SignalP"/>
    </source>
</evidence>
<organism evidence="3 4">
    <name type="scientific">Asparagus officinalis</name>
    <name type="common">Garden asparagus</name>
    <dbReference type="NCBI Taxonomy" id="4686"/>
    <lineage>
        <taxon>Eukaryota</taxon>
        <taxon>Viridiplantae</taxon>
        <taxon>Streptophyta</taxon>
        <taxon>Embryophyta</taxon>
        <taxon>Tracheophyta</taxon>
        <taxon>Spermatophyta</taxon>
        <taxon>Magnoliopsida</taxon>
        <taxon>Liliopsida</taxon>
        <taxon>Asparagales</taxon>
        <taxon>Asparagaceae</taxon>
        <taxon>Asparagoideae</taxon>
        <taxon>Asparagus</taxon>
    </lineage>
</organism>
<dbReference type="EMBL" id="CM007387">
    <property type="protein sequence ID" value="ONK63482.1"/>
    <property type="molecule type" value="Genomic_DNA"/>
</dbReference>
<protein>
    <recommendedName>
        <fullName evidence="2">Bifunctional inhibitor/plant lipid transfer protein/seed storage helical domain-containing protein</fullName>
    </recommendedName>
</protein>
<dbReference type="SUPFAM" id="SSF47699">
    <property type="entry name" value="Bifunctional inhibitor/lipid-transfer protein/seed storage 2S albumin"/>
    <property type="match status" value="1"/>
</dbReference>
<sequence length="112" mass="12020">MAGSNNALLIISFILLINLAVFAHGLEQCDNQIEDLVSKCSKYVQWVGSNPQDVSKDCCAVVKRADVKCVCDHVTEEVEMAVDMDKAVAVAAKCGRPISPGTQCGAYHVHLA</sequence>
<evidence type="ECO:0000313" key="3">
    <source>
        <dbReference type="EMBL" id="ONK63482.1"/>
    </source>
</evidence>
<accession>A0A5P1ECB1</accession>
<reference evidence="4" key="1">
    <citation type="journal article" date="2017" name="Nat. Commun.">
        <title>The asparagus genome sheds light on the origin and evolution of a young Y chromosome.</title>
        <authorList>
            <person name="Harkess A."/>
            <person name="Zhou J."/>
            <person name="Xu C."/>
            <person name="Bowers J.E."/>
            <person name="Van der Hulst R."/>
            <person name="Ayyampalayam S."/>
            <person name="Mercati F."/>
            <person name="Riccardi P."/>
            <person name="McKain M.R."/>
            <person name="Kakrana A."/>
            <person name="Tang H."/>
            <person name="Ray J."/>
            <person name="Groenendijk J."/>
            <person name="Arikit S."/>
            <person name="Mathioni S.M."/>
            <person name="Nakano M."/>
            <person name="Shan H."/>
            <person name="Telgmann-Rauber A."/>
            <person name="Kanno A."/>
            <person name="Yue Z."/>
            <person name="Chen H."/>
            <person name="Li W."/>
            <person name="Chen Y."/>
            <person name="Xu X."/>
            <person name="Zhang Y."/>
            <person name="Luo S."/>
            <person name="Chen H."/>
            <person name="Gao J."/>
            <person name="Mao Z."/>
            <person name="Pires J.C."/>
            <person name="Luo M."/>
            <person name="Kudrna D."/>
            <person name="Wing R.A."/>
            <person name="Meyers B.C."/>
            <person name="Yi K."/>
            <person name="Kong H."/>
            <person name="Lavrijsen P."/>
            <person name="Sunseri F."/>
            <person name="Falavigna A."/>
            <person name="Ye Y."/>
            <person name="Leebens-Mack J.H."/>
            <person name="Chen G."/>
        </authorList>
    </citation>
    <scope>NUCLEOTIDE SEQUENCE [LARGE SCALE GENOMIC DNA]</scope>
    <source>
        <strain evidence="4">cv. DH0086</strain>
    </source>
</reference>
<dbReference type="AlphaFoldDB" id="A0A5P1ECB1"/>
<dbReference type="PANTHER" id="PTHR33286">
    <property type="entry name" value="BIFUNCTIONAL INHIBITOR/LIPID-TRANSFER PROTEIN/SEED STORAGE 2S ALBUMIN SUPERFAMILY PROTEIN"/>
    <property type="match status" value="1"/>
</dbReference>
<proteinExistence type="predicted"/>
<dbReference type="Pfam" id="PF14368">
    <property type="entry name" value="LTP_2"/>
    <property type="match status" value="1"/>
</dbReference>
<dbReference type="OMA" id="KECAVYV"/>
<dbReference type="Proteomes" id="UP000243459">
    <property type="component" value="Chromosome 7"/>
</dbReference>
<evidence type="ECO:0000259" key="2">
    <source>
        <dbReference type="Pfam" id="PF14368"/>
    </source>
</evidence>
<name>A0A5P1ECB1_ASPOF</name>
<evidence type="ECO:0000313" key="4">
    <source>
        <dbReference type="Proteomes" id="UP000243459"/>
    </source>
</evidence>
<dbReference type="Gene3D" id="1.10.110.10">
    <property type="entry name" value="Plant lipid-transfer and hydrophobic proteins"/>
    <property type="match status" value="1"/>
</dbReference>
<keyword evidence="4" id="KW-1185">Reference proteome</keyword>
<feature type="chain" id="PRO_5024356423" description="Bifunctional inhibitor/plant lipid transfer protein/seed storage helical domain-containing protein" evidence="1">
    <location>
        <begin position="24"/>
        <end position="112"/>
    </location>
</feature>
<dbReference type="InterPro" id="IPR016140">
    <property type="entry name" value="Bifunc_inhib/LTP/seed_store"/>
</dbReference>
<gene>
    <name evidence="3" type="ORF">A4U43_C07F15610</name>
</gene>
<dbReference type="PANTHER" id="PTHR33286:SF1">
    <property type="entry name" value="OS01G0800600 PROTEIN"/>
    <property type="match status" value="1"/>
</dbReference>
<dbReference type="Gramene" id="ONK63482">
    <property type="protein sequence ID" value="ONK63482"/>
    <property type="gene ID" value="A4U43_C07F15610"/>
</dbReference>
<keyword evidence="1" id="KW-0732">Signal</keyword>
<feature type="domain" description="Bifunctional inhibitor/plant lipid transfer protein/seed storage helical" evidence="2">
    <location>
        <begin position="26"/>
        <end position="104"/>
    </location>
</feature>